<reference evidence="4" key="1">
    <citation type="journal article" date="2020" name="mSystems">
        <title>Genome- and Community-Level Interaction Insights into Carbon Utilization and Element Cycling Functions of Hydrothermarchaeota in Hydrothermal Sediment.</title>
        <authorList>
            <person name="Zhou Z."/>
            <person name="Liu Y."/>
            <person name="Xu W."/>
            <person name="Pan J."/>
            <person name="Luo Z.H."/>
            <person name="Li M."/>
        </authorList>
    </citation>
    <scope>NUCLEOTIDE SEQUENCE [LARGE SCALE GENOMIC DNA]</scope>
    <source>
        <strain evidence="4">SpSt-1019</strain>
    </source>
</reference>
<dbReference type="PANTHER" id="PTHR30602">
    <property type="entry name" value="AMINO-ACID ACETYLTRANSFERASE"/>
    <property type="match status" value="1"/>
</dbReference>
<dbReference type="PANTHER" id="PTHR30602:SF12">
    <property type="entry name" value="AMINO-ACID ACETYLTRANSFERASE NAGS1, CHLOROPLASTIC-RELATED"/>
    <property type="match status" value="1"/>
</dbReference>
<evidence type="ECO:0000256" key="1">
    <source>
        <dbReference type="ARBA" id="ARBA00022679"/>
    </source>
</evidence>
<dbReference type="GO" id="GO:0004042">
    <property type="term" value="F:L-glutamate N-acetyltransferase activity"/>
    <property type="evidence" value="ECO:0007669"/>
    <property type="project" value="InterPro"/>
</dbReference>
<comment type="caution">
    <text evidence="4">The sequence shown here is derived from an EMBL/GenBank/DDBJ whole genome shotgun (WGS) entry which is preliminary data.</text>
</comment>
<proteinExistence type="predicted"/>
<dbReference type="EMBL" id="DRUY01000108">
    <property type="protein sequence ID" value="HHI65529.1"/>
    <property type="molecule type" value="Genomic_DNA"/>
</dbReference>
<evidence type="ECO:0000256" key="2">
    <source>
        <dbReference type="ARBA" id="ARBA00023315"/>
    </source>
</evidence>
<accession>A0A7C5PB60</accession>
<dbReference type="CDD" id="cd04301">
    <property type="entry name" value="NAT_SF"/>
    <property type="match status" value="1"/>
</dbReference>
<dbReference type="NCBIfam" id="NF005840">
    <property type="entry name" value="PRK07757.1"/>
    <property type="match status" value="1"/>
</dbReference>
<dbReference type="SUPFAM" id="SSF55729">
    <property type="entry name" value="Acyl-CoA N-acyltransferases (Nat)"/>
    <property type="match status" value="1"/>
</dbReference>
<dbReference type="Pfam" id="PF00583">
    <property type="entry name" value="Acetyltransf_1"/>
    <property type="match status" value="1"/>
</dbReference>
<organism evidence="4">
    <name type="scientific">Thermodesulfobium narugense</name>
    <dbReference type="NCBI Taxonomy" id="184064"/>
    <lineage>
        <taxon>Bacteria</taxon>
        <taxon>Pseudomonadati</taxon>
        <taxon>Thermodesulfobiota</taxon>
        <taxon>Thermodesulfobiia</taxon>
        <taxon>Thermodesulfobiales</taxon>
        <taxon>Thermodesulfobiaceae</taxon>
        <taxon>Thermodesulfobium</taxon>
    </lineage>
</organism>
<dbReference type="Gene3D" id="3.40.630.30">
    <property type="match status" value="1"/>
</dbReference>
<evidence type="ECO:0000313" key="4">
    <source>
        <dbReference type="EMBL" id="HHI65529.1"/>
    </source>
</evidence>
<sequence length="149" mass="17315">MIRKARIDDAKKIKTLIENFAKQNLMLIRPLSDIYECIRDFCVLEIDGKICGCGALHIFWEDIAEIRSLCVSNEYQRKGLGKEIVNFLINEARQLKLKRVFALTYQVVFFKAIGFEIVDKSHLPQKIWSECVKCPKFPDCDEVAMIKKI</sequence>
<protein>
    <submittedName>
        <fullName evidence="4">N-acetyltransferase</fullName>
    </submittedName>
</protein>
<keyword evidence="1 4" id="KW-0808">Transferase</keyword>
<dbReference type="AlphaFoldDB" id="A0A7C5PB60"/>
<dbReference type="PROSITE" id="PS51186">
    <property type="entry name" value="GNAT"/>
    <property type="match status" value="1"/>
</dbReference>
<gene>
    <name evidence="4" type="ORF">ENL70_03145</name>
</gene>
<dbReference type="GO" id="GO:0005737">
    <property type="term" value="C:cytoplasm"/>
    <property type="evidence" value="ECO:0007669"/>
    <property type="project" value="InterPro"/>
</dbReference>
<evidence type="ECO:0000259" key="3">
    <source>
        <dbReference type="PROSITE" id="PS51186"/>
    </source>
</evidence>
<dbReference type="InterPro" id="IPR016181">
    <property type="entry name" value="Acyl_CoA_acyltransferase"/>
</dbReference>
<dbReference type="InterPro" id="IPR000182">
    <property type="entry name" value="GNAT_dom"/>
</dbReference>
<name>A0A7C5PB60_9BACT</name>
<dbReference type="GO" id="GO:0006526">
    <property type="term" value="P:L-arginine biosynthetic process"/>
    <property type="evidence" value="ECO:0007669"/>
    <property type="project" value="InterPro"/>
</dbReference>
<feature type="domain" description="N-acetyltransferase" evidence="3">
    <location>
        <begin position="1"/>
        <end position="149"/>
    </location>
</feature>
<keyword evidence="2" id="KW-0012">Acyltransferase</keyword>
<dbReference type="InterPro" id="IPR010167">
    <property type="entry name" value="NH2A_AcTrfase"/>
</dbReference>